<comment type="catalytic activity">
    <reaction evidence="1">
        <text>3 ATP = 5'-triphosphoadenylyl-(2'-&gt;5')-adenylyl-(2'-&gt;5')-adenosine + 2 diphosphate</text>
        <dbReference type="Rhea" id="RHEA:34407"/>
        <dbReference type="ChEBI" id="CHEBI:30616"/>
        <dbReference type="ChEBI" id="CHEBI:33019"/>
        <dbReference type="ChEBI" id="CHEBI:67143"/>
        <dbReference type="EC" id="2.7.7.84"/>
    </reaction>
</comment>
<sequence length="505" mass="58302">MEFGPPDLYDTPASRVDAFVGQNLQPQGDWKEEMQDACQRTERFLRDQCFRDALILDQEVRVLKVVRGGSSGKGTTLKHSSDVDLVIFLSCFSSFREQAQHRELVINFIQEKLDHCSRSLAYNISLVQHRVRARSPRSLSFEVQSKKSSDVIRVDVLPAFNALGTFFPDMKPPPEIYEDLITAAGHPGEFSSCFMELQRCFVKSCPTKVKSLLRLVKHWYLTYLKPKYRRVPLPSKYALELLTIYAWEMGTDRKEHFEMDEGFAAVLELLRDHESICIYWTKYYDFQNEVVRDCIKQKLKESRPIILDPADPTNNLGKGKRWDLVAAEAAFCLQQPCCRIEDEGWHVQSARDVQVTLRMTGEDDHTLLVNPYSPIWKMKKEIKDRIFLSGNLRLSFQEPGGDRKPLSNRQSLSDYGIFSKVRIRVLEIFPPEIQVFVKETNGQNKPYAVNPDDLIVDLKDKIEAAGGPDAEDQILKFQNRKLKNHRTFRDLDIEDCDTIVLIRKG</sequence>
<accession>A0ABM0IX12</accession>
<dbReference type="EC" id="2.7.7.84" evidence="5"/>
<dbReference type="PROSITE" id="PS50053">
    <property type="entry name" value="UBIQUITIN_2"/>
    <property type="match status" value="1"/>
</dbReference>
<dbReference type="Pfam" id="PF01909">
    <property type="entry name" value="NTP_transf_2"/>
    <property type="match status" value="1"/>
</dbReference>
<dbReference type="CDD" id="cd01811">
    <property type="entry name" value="Ubl1_OASL"/>
    <property type="match status" value="1"/>
</dbReference>
<dbReference type="PROSITE" id="PS00832">
    <property type="entry name" value="25A_SYNTH_1"/>
    <property type="match status" value="1"/>
</dbReference>
<keyword evidence="6" id="KW-0963">Cytoplasm</keyword>
<dbReference type="SUPFAM" id="SSF81631">
    <property type="entry name" value="PAP/OAS1 substrate-binding domain"/>
    <property type="match status" value="1"/>
</dbReference>
<dbReference type="InterPro" id="IPR043518">
    <property type="entry name" value="2-5OAS_N_CS"/>
</dbReference>
<dbReference type="Pfam" id="PF00240">
    <property type="entry name" value="ubiquitin"/>
    <property type="match status" value="1"/>
</dbReference>
<dbReference type="PROSITE" id="PS50152">
    <property type="entry name" value="25A_SYNTH_3"/>
    <property type="match status" value="1"/>
</dbReference>
<dbReference type="SMART" id="SM00213">
    <property type="entry name" value="UBQ"/>
    <property type="match status" value="2"/>
</dbReference>
<evidence type="ECO:0000313" key="13">
    <source>
        <dbReference type="RefSeq" id="XP_004709754.1"/>
    </source>
</evidence>
<evidence type="ECO:0000256" key="9">
    <source>
        <dbReference type="ARBA" id="ARBA00022884"/>
    </source>
</evidence>
<evidence type="ECO:0000256" key="10">
    <source>
        <dbReference type="ARBA" id="ARBA00023118"/>
    </source>
</evidence>
<gene>
    <name evidence="13" type="primary">LOC101656814</name>
</gene>
<dbReference type="PROSITE" id="PS00833">
    <property type="entry name" value="25A_SYNTH_2"/>
    <property type="match status" value="1"/>
</dbReference>
<evidence type="ECO:0000256" key="5">
    <source>
        <dbReference type="ARBA" id="ARBA00012577"/>
    </source>
</evidence>
<dbReference type="Proteomes" id="UP000694863">
    <property type="component" value="Unplaced"/>
</dbReference>
<dbReference type="RefSeq" id="XP_004709754.1">
    <property type="nucleotide sequence ID" value="XM_004709697.2"/>
</dbReference>
<keyword evidence="10" id="KW-0051">Antiviral defense</keyword>
<dbReference type="Pfam" id="PF10421">
    <property type="entry name" value="OAS1_C"/>
    <property type="match status" value="1"/>
</dbReference>
<dbReference type="GeneID" id="101656814"/>
<dbReference type="Gene3D" id="3.10.20.90">
    <property type="entry name" value="Phosphatidylinositol 3-kinase Catalytic Subunit, Chain A, domain 1"/>
    <property type="match status" value="1"/>
</dbReference>
<dbReference type="SUPFAM" id="SSF81301">
    <property type="entry name" value="Nucleotidyltransferase"/>
    <property type="match status" value="1"/>
</dbReference>
<feature type="domain" description="Ubiquitin-like" evidence="11">
    <location>
        <begin position="433"/>
        <end position="505"/>
    </location>
</feature>
<dbReference type="InterPro" id="IPR002934">
    <property type="entry name" value="Polymerase_NTP_transf_dom"/>
</dbReference>
<protein>
    <recommendedName>
        <fullName evidence="5">2'-5' oligoadenylate synthase</fullName>
        <ecNumber evidence="5">2.7.7.84</ecNumber>
    </recommendedName>
</protein>
<comment type="similarity">
    <text evidence="4">Belongs to the 2-5A synthase family.</text>
</comment>
<dbReference type="CDD" id="cd05400">
    <property type="entry name" value="NT_2-5OAS_ClassI-CCAase"/>
    <property type="match status" value="1"/>
</dbReference>
<dbReference type="Gene3D" id="1.10.1410.20">
    <property type="entry name" value="2'-5'-oligoadenylate synthetase 1, domain 2"/>
    <property type="match status" value="1"/>
</dbReference>
<evidence type="ECO:0000256" key="1">
    <source>
        <dbReference type="ARBA" id="ARBA00001112"/>
    </source>
</evidence>
<dbReference type="InterPro" id="IPR029071">
    <property type="entry name" value="Ubiquitin-like_domsf"/>
</dbReference>
<evidence type="ECO:0000313" key="12">
    <source>
        <dbReference type="Proteomes" id="UP000694863"/>
    </source>
</evidence>
<dbReference type="PANTHER" id="PTHR11258">
    <property type="entry name" value="2-5 OLIGOADENYLATE SYNTHETASE"/>
    <property type="match status" value="1"/>
</dbReference>
<dbReference type="SUPFAM" id="SSF54236">
    <property type="entry name" value="Ubiquitin-like"/>
    <property type="match status" value="2"/>
</dbReference>
<organism evidence="12 13">
    <name type="scientific">Echinops telfairi</name>
    <name type="common">Lesser hedgehog tenrec</name>
    <dbReference type="NCBI Taxonomy" id="9371"/>
    <lineage>
        <taxon>Eukaryota</taxon>
        <taxon>Metazoa</taxon>
        <taxon>Chordata</taxon>
        <taxon>Craniata</taxon>
        <taxon>Vertebrata</taxon>
        <taxon>Euteleostomi</taxon>
        <taxon>Mammalia</taxon>
        <taxon>Eutheria</taxon>
        <taxon>Afrotheria</taxon>
        <taxon>Tenrecidae</taxon>
        <taxon>Tenrecinae</taxon>
        <taxon>Echinops</taxon>
    </lineage>
</organism>
<name>A0ABM0IX12_ECHTE</name>
<dbReference type="InterPro" id="IPR043519">
    <property type="entry name" value="NT_sf"/>
</dbReference>
<reference evidence="13" key="1">
    <citation type="submission" date="2025-08" db="UniProtKB">
        <authorList>
            <consortium name="RefSeq"/>
        </authorList>
    </citation>
    <scope>IDENTIFICATION</scope>
</reference>
<evidence type="ECO:0000256" key="3">
    <source>
        <dbReference type="ARBA" id="ARBA00004496"/>
    </source>
</evidence>
<comment type="cofactor">
    <cofactor evidence="2">
        <name>Mg(2+)</name>
        <dbReference type="ChEBI" id="CHEBI:18420"/>
    </cofactor>
</comment>
<dbReference type="Gene3D" id="3.30.460.10">
    <property type="entry name" value="Beta Polymerase, domain 2"/>
    <property type="match status" value="1"/>
</dbReference>
<keyword evidence="8" id="KW-0391">Immunity</keyword>
<evidence type="ECO:0000256" key="6">
    <source>
        <dbReference type="ARBA" id="ARBA00022490"/>
    </source>
</evidence>
<evidence type="ECO:0000256" key="2">
    <source>
        <dbReference type="ARBA" id="ARBA00001946"/>
    </source>
</evidence>
<evidence type="ECO:0000259" key="11">
    <source>
        <dbReference type="PROSITE" id="PS50053"/>
    </source>
</evidence>
<evidence type="ECO:0000256" key="8">
    <source>
        <dbReference type="ARBA" id="ARBA00022859"/>
    </source>
</evidence>
<proteinExistence type="inferred from homology"/>
<keyword evidence="9" id="KW-0694">RNA-binding</keyword>
<evidence type="ECO:0000256" key="4">
    <source>
        <dbReference type="ARBA" id="ARBA00009526"/>
    </source>
</evidence>
<comment type="subcellular location">
    <subcellularLocation>
        <location evidence="3">Cytoplasm</location>
    </subcellularLocation>
</comment>
<keyword evidence="12" id="KW-1185">Reference proteome</keyword>
<evidence type="ECO:0000256" key="7">
    <source>
        <dbReference type="ARBA" id="ARBA00022588"/>
    </source>
</evidence>
<dbReference type="InterPro" id="IPR000626">
    <property type="entry name" value="Ubiquitin-like_dom"/>
</dbReference>
<dbReference type="InterPro" id="IPR006116">
    <property type="entry name" value="NT_2-5OAS_ClassI-CCAase"/>
</dbReference>
<dbReference type="InterPro" id="IPR006117">
    <property type="entry name" value="2-5OAS_C_CS"/>
</dbReference>
<dbReference type="InterPro" id="IPR018952">
    <property type="entry name" value="2-5-oligoAdlate_synth_1_dom2/C"/>
</dbReference>
<dbReference type="PANTHER" id="PTHR11258:SF7">
    <property type="entry name" value="2'-5'-OLIGOADENYLATE SYNTHASE-LIKE PROTEIN 2"/>
    <property type="match status" value="1"/>
</dbReference>
<keyword evidence="7" id="KW-0399">Innate immunity</keyword>